<gene>
    <name evidence="2" type="primary">gb13470</name>
    <name evidence="2" type="ORF">PR202_gb13470</name>
</gene>
<organism evidence="2 3">
    <name type="scientific">Eleusine coracana subsp. coracana</name>
    <dbReference type="NCBI Taxonomy" id="191504"/>
    <lineage>
        <taxon>Eukaryota</taxon>
        <taxon>Viridiplantae</taxon>
        <taxon>Streptophyta</taxon>
        <taxon>Embryophyta</taxon>
        <taxon>Tracheophyta</taxon>
        <taxon>Spermatophyta</taxon>
        <taxon>Magnoliopsida</taxon>
        <taxon>Liliopsida</taxon>
        <taxon>Poales</taxon>
        <taxon>Poaceae</taxon>
        <taxon>PACMAD clade</taxon>
        <taxon>Chloridoideae</taxon>
        <taxon>Cynodonteae</taxon>
        <taxon>Eleusininae</taxon>
        <taxon>Eleusine</taxon>
    </lineage>
</organism>
<dbReference type="EMBL" id="BQKI01000078">
    <property type="protein sequence ID" value="GJN25622.1"/>
    <property type="molecule type" value="Genomic_DNA"/>
</dbReference>
<accession>A0AAV5ES51</accession>
<dbReference type="Proteomes" id="UP001054889">
    <property type="component" value="Unassembled WGS sequence"/>
</dbReference>
<comment type="caution">
    <text evidence="2">The sequence shown here is derived from an EMBL/GenBank/DDBJ whole genome shotgun (WGS) entry which is preliminary data.</text>
</comment>
<feature type="signal peptide" evidence="1">
    <location>
        <begin position="1"/>
        <end position="24"/>
    </location>
</feature>
<keyword evidence="3" id="KW-1185">Reference proteome</keyword>
<evidence type="ECO:0000313" key="3">
    <source>
        <dbReference type="Proteomes" id="UP001054889"/>
    </source>
</evidence>
<proteinExistence type="predicted"/>
<reference evidence="2" key="2">
    <citation type="submission" date="2021-12" db="EMBL/GenBank/DDBJ databases">
        <title>Resequencing data analysis of finger millet.</title>
        <authorList>
            <person name="Hatakeyama M."/>
            <person name="Aluri S."/>
            <person name="Balachadran M.T."/>
            <person name="Sivarajan S.R."/>
            <person name="Poveda L."/>
            <person name="Shimizu-Inatsugi R."/>
            <person name="Schlapbach R."/>
            <person name="Sreeman S.M."/>
            <person name="Shimizu K.K."/>
        </authorList>
    </citation>
    <scope>NUCLEOTIDE SEQUENCE</scope>
</reference>
<dbReference type="AlphaFoldDB" id="A0AAV5ES51"/>
<evidence type="ECO:0008006" key="4">
    <source>
        <dbReference type="Google" id="ProtNLM"/>
    </source>
</evidence>
<evidence type="ECO:0000256" key="1">
    <source>
        <dbReference type="SAM" id="SignalP"/>
    </source>
</evidence>
<evidence type="ECO:0000313" key="2">
    <source>
        <dbReference type="EMBL" id="GJN25622.1"/>
    </source>
</evidence>
<feature type="chain" id="PRO_5043685971" description="Secreted protein" evidence="1">
    <location>
        <begin position="25"/>
        <end position="74"/>
    </location>
</feature>
<protein>
    <recommendedName>
        <fullName evidence="4">Secreted protein</fullName>
    </recommendedName>
</protein>
<name>A0AAV5ES51_ELECO</name>
<sequence length="74" mass="7729">MAAPRPPVSLFLLLLSRVALLVLAACCGGRSGRSSRRGWPASRAPSTSGLLFFLFLRSVRASGKRAFAIAAAGI</sequence>
<keyword evidence="1" id="KW-0732">Signal</keyword>
<reference evidence="2" key="1">
    <citation type="journal article" date="2018" name="DNA Res.">
        <title>Multiple hybrid de novo genome assembly of finger millet, an orphan allotetraploid crop.</title>
        <authorList>
            <person name="Hatakeyama M."/>
            <person name="Aluri S."/>
            <person name="Balachadran M.T."/>
            <person name="Sivarajan S.R."/>
            <person name="Patrignani A."/>
            <person name="Gruter S."/>
            <person name="Poveda L."/>
            <person name="Shimizu-Inatsugi R."/>
            <person name="Baeten J."/>
            <person name="Francoijs K.J."/>
            <person name="Nataraja K.N."/>
            <person name="Reddy Y.A.N."/>
            <person name="Phadnis S."/>
            <person name="Ravikumar R.L."/>
            <person name="Schlapbach R."/>
            <person name="Sreeman S.M."/>
            <person name="Shimizu K.K."/>
        </authorList>
    </citation>
    <scope>NUCLEOTIDE SEQUENCE</scope>
</reference>